<organism evidence="1 2">
    <name type="scientific">Aldrovandia affinis</name>
    <dbReference type="NCBI Taxonomy" id="143900"/>
    <lineage>
        <taxon>Eukaryota</taxon>
        <taxon>Metazoa</taxon>
        <taxon>Chordata</taxon>
        <taxon>Craniata</taxon>
        <taxon>Vertebrata</taxon>
        <taxon>Euteleostomi</taxon>
        <taxon>Actinopterygii</taxon>
        <taxon>Neopterygii</taxon>
        <taxon>Teleostei</taxon>
        <taxon>Notacanthiformes</taxon>
        <taxon>Halosauridae</taxon>
        <taxon>Aldrovandia</taxon>
    </lineage>
</organism>
<protein>
    <submittedName>
        <fullName evidence="1">Uncharacterized protein</fullName>
    </submittedName>
</protein>
<dbReference type="Proteomes" id="UP001221898">
    <property type="component" value="Unassembled WGS sequence"/>
</dbReference>
<keyword evidence="2" id="KW-1185">Reference proteome</keyword>
<name>A0AAD7SL92_9TELE</name>
<comment type="caution">
    <text evidence="1">The sequence shown here is derived from an EMBL/GenBank/DDBJ whole genome shotgun (WGS) entry which is preliminary data.</text>
</comment>
<evidence type="ECO:0000313" key="1">
    <source>
        <dbReference type="EMBL" id="KAJ8404689.1"/>
    </source>
</evidence>
<reference evidence="1" key="1">
    <citation type="journal article" date="2023" name="Science">
        <title>Genome structures resolve the early diversification of teleost fishes.</title>
        <authorList>
            <person name="Parey E."/>
            <person name="Louis A."/>
            <person name="Montfort J."/>
            <person name="Bouchez O."/>
            <person name="Roques C."/>
            <person name="Iampietro C."/>
            <person name="Lluch J."/>
            <person name="Castinel A."/>
            <person name="Donnadieu C."/>
            <person name="Desvignes T."/>
            <person name="Floi Bucao C."/>
            <person name="Jouanno E."/>
            <person name="Wen M."/>
            <person name="Mejri S."/>
            <person name="Dirks R."/>
            <person name="Jansen H."/>
            <person name="Henkel C."/>
            <person name="Chen W.J."/>
            <person name="Zahm M."/>
            <person name="Cabau C."/>
            <person name="Klopp C."/>
            <person name="Thompson A.W."/>
            <person name="Robinson-Rechavi M."/>
            <person name="Braasch I."/>
            <person name="Lecointre G."/>
            <person name="Bobe J."/>
            <person name="Postlethwait J.H."/>
            <person name="Berthelot C."/>
            <person name="Roest Crollius H."/>
            <person name="Guiguen Y."/>
        </authorList>
    </citation>
    <scope>NUCLEOTIDE SEQUENCE</scope>
    <source>
        <strain evidence="1">NC1722</strain>
    </source>
</reference>
<accession>A0AAD7SL92</accession>
<sequence length="89" mass="9584">MKVAPTSSGFLQWCPGRSLRNVGAITARSGSCYCCGTHIFSAAGTCLLTMVPDPRCRDAPLKPGSVKRRGTRYHVNNCTRKHSIIVSCA</sequence>
<dbReference type="AlphaFoldDB" id="A0AAD7SL92"/>
<proteinExistence type="predicted"/>
<gene>
    <name evidence="1" type="ORF">AAFF_G00335520</name>
</gene>
<dbReference type="EMBL" id="JAINUG010000052">
    <property type="protein sequence ID" value="KAJ8404689.1"/>
    <property type="molecule type" value="Genomic_DNA"/>
</dbReference>
<evidence type="ECO:0000313" key="2">
    <source>
        <dbReference type="Proteomes" id="UP001221898"/>
    </source>
</evidence>